<feature type="transmembrane region" description="Helical" evidence="1">
    <location>
        <begin position="87"/>
        <end position="105"/>
    </location>
</feature>
<accession>A0A516KF63</accession>
<evidence type="ECO:0008006" key="4">
    <source>
        <dbReference type="Google" id="ProtNLM"/>
    </source>
</evidence>
<protein>
    <recommendedName>
        <fullName evidence="4">YlaH-like family protein</fullName>
    </recommendedName>
</protein>
<dbReference type="AlphaFoldDB" id="A0A516KF63"/>
<keyword evidence="1" id="KW-0812">Transmembrane</keyword>
<dbReference type="OrthoDB" id="2680377at2"/>
<dbReference type="InterPro" id="IPR025620">
    <property type="entry name" value="YlaH"/>
</dbReference>
<sequence>MNEQSVMDVGNNLPIVDFLFNVLANGEDGPNLTLGFFYLYLTITILAIITYKLGFARKLPLLKSIVVYIFLLIGAIVITILGLKLPMAESLFIIAIVLAIYRYRLHRTRQARASE</sequence>
<feature type="transmembrane region" description="Helical" evidence="1">
    <location>
        <begin position="61"/>
        <end position="81"/>
    </location>
</feature>
<dbReference type="EMBL" id="CP041666">
    <property type="protein sequence ID" value="QDP40048.1"/>
    <property type="molecule type" value="Genomic_DNA"/>
</dbReference>
<dbReference type="KEGG" id="aqt:FN924_07645"/>
<gene>
    <name evidence="2" type="ORF">FN924_07645</name>
</gene>
<keyword evidence="1" id="KW-1133">Transmembrane helix</keyword>
<name>A0A516KF63_9BACI</name>
<feature type="transmembrane region" description="Helical" evidence="1">
    <location>
        <begin position="35"/>
        <end position="54"/>
    </location>
</feature>
<evidence type="ECO:0000313" key="2">
    <source>
        <dbReference type="EMBL" id="QDP40048.1"/>
    </source>
</evidence>
<organism evidence="2 3">
    <name type="scientific">Radiobacillus deserti</name>
    <dbReference type="NCBI Taxonomy" id="2594883"/>
    <lineage>
        <taxon>Bacteria</taxon>
        <taxon>Bacillati</taxon>
        <taxon>Bacillota</taxon>
        <taxon>Bacilli</taxon>
        <taxon>Bacillales</taxon>
        <taxon>Bacillaceae</taxon>
        <taxon>Radiobacillus</taxon>
    </lineage>
</organism>
<dbReference type="Pfam" id="PF14036">
    <property type="entry name" value="YlaH"/>
    <property type="match status" value="1"/>
</dbReference>
<dbReference type="Proteomes" id="UP000315215">
    <property type="component" value="Chromosome"/>
</dbReference>
<evidence type="ECO:0000256" key="1">
    <source>
        <dbReference type="SAM" id="Phobius"/>
    </source>
</evidence>
<proteinExistence type="predicted"/>
<dbReference type="RefSeq" id="WP_143893244.1">
    <property type="nucleotide sequence ID" value="NZ_CP041666.1"/>
</dbReference>
<keyword evidence="1" id="KW-0472">Membrane</keyword>
<reference evidence="2 3" key="1">
    <citation type="submission" date="2019-07" db="EMBL/GenBank/DDBJ databases">
        <authorList>
            <person name="Li J."/>
        </authorList>
    </citation>
    <scope>NUCLEOTIDE SEQUENCE [LARGE SCALE GENOMIC DNA]</scope>
    <source>
        <strain evidence="2 3">TKL69</strain>
    </source>
</reference>
<evidence type="ECO:0000313" key="3">
    <source>
        <dbReference type="Proteomes" id="UP000315215"/>
    </source>
</evidence>
<keyword evidence="3" id="KW-1185">Reference proteome</keyword>